<evidence type="ECO:0000259" key="5">
    <source>
        <dbReference type="Pfam" id="PF14449"/>
    </source>
</evidence>
<dbReference type="InterPro" id="IPR027797">
    <property type="entry name" value="PT-TG_dom"/>
</dbReference>
<dbReference type="RefSeq" id="WP_375519960.1">
    <property type="nucleotide sequence ID" value="NZ_JBHIRY010000008.1"/>
</dbReference>
<dbReference type="InterPro" id="IPR045351">
    <property type="entry name" value="DUF6531"/>
</dbReference>
<dbReference type="Pfam" id="PF05593">
    <property type="entry name" value="RHS_repeat"/>
    <property type="match status" value="3"/>
</dbReference>
<dbReference type="InterPro" id="IPR031325">
    <property type="entry name" value="RHS_repeat"/>
</dbReference>
<dbReference type="PANTHER" id="PTHR32305">
    <property type="match status" value="1"/>
</dbReference>
<protein>
    <submittedName>
        <fullName evidence="9">HNH/endonuclease VII fold putative polymorphic toxin</fullName>
    </submittedName>
</protein>
<evidence type="ECO:0000313" key="9">
    <source>
        <dbReference type="EMBL" id="MFB5760803.1"/>
    </source>
</evidence>
<dbReference type="Proteomes" id="UP001580430">
    <property type="component" value="Unassembled WGS sequence"/>
</dbReference>
<dbReference type="NCBIfam" id="TIGR03696">
    <property type="entry name" value="Rhs_assc_core"/>
    <property type="match status" value="1"/>
</dbReference>
<feature type="domain" description="DUF6531" evidence="7">
    <location>
        <begin position="1568"/>
        <end position="1633"/>
    </location>
</feature>
<feature type="domain" description="HNH/Endo VII superfamily nuclease toxins" evidence="6">
    <location>
        <begin position="2838"/>
        <end position="2900"/>
    </location>
</feature>
<dbReference type="InterPro" id="IPR056823">
    <property type="entry name" value="TEN-like_YD-shell"/>
</dbReference>
<evidence type="ECO:0000256" key="3">
    <source>
        <dbReference type="ARBA" id="ARBA00022737"/>
    </source>
</evidence>
<evidence type="ECO:0000256" key="1">
    <source>
        <dbReference type="ARBA" id="ARBA00004613"/>
    </source>
</evidence>
<feature type="domain" description="Pre-toxin TG" evidence="5">
    <location>
        <begin position="2693"/>
        <end position="2765"/>
    </location>
</feature>
<name>A0ABV5BZU5_9BACL</name>
<feature type="domain" description="Teneurin-like YD-shell" evidence="8">
    <location>
        <begin position="2457"/>
        <end position="2673"/>
    </location>
</feature>
<accession>A0ABV5BZU5</accession>
<feature type="domain" description="Teneurin-like YD-shell" evidence="8">
    <location>
        <begin position="1673"/>
        <end position="1824"/>
    </location>
</feature>
<sequence>MLRTSMRLISLILVSFFIMIGLKNYPVFATEANTYTLYSGQSVSVTLASSSTTSFTVKGDSFDYVKYTEDGKLSASGQYTRSYSVTLYSGQRAVLTNTSSSEVTITAKTRPVNFVTSSTPAMQKRNVAPGSSVLVHNSSSATESVTFDGLNDYAKYDDEGVLTTFARNDRGGSASVPANGGTVITNRDQQTVQLIGASETFTFTDSTPASFRETLKTGETLEAENITSKSFYVYYESEGALSYEYVVYKADGTVDSSSTSAKSPSDLIGTGKRLVVTNRGNAPLVVIGAFDAFRVTNENNTAYIEQKIQYGESYKFTNIQSKSLGLSYDGTYDFAEYDSTGKVLDFGHDWTGDYSYNSIFENDYVVVTNRNLSPVTVTLAKGAFKIEKSINPALSVSSLSPGESMEALNTSSSNAHLEMEGRYDYALYNATGISAHYEDSFIDLLNLRAGERVAFTNIGTETREVYAPYEIFRFMDRAAEVTFHRVLSPGQSLKLDNKAAYSFNVNVDGQHHYAAYDEDKRVRDFGNPVTGDRHSIAESEWMVVTNSGLSDMEVTGAYDAFTVTSRAEPALYKGYLGTGQSVRLKSSSPYRFDVYLDGTYDQASYNTDNSPRSIGRKETGNLALLANERATVTNTGNTLLVVLSPYDVTTAQASATPALAVKTLLMGSSVEFVNKSALSEQVRITGIHDLMDYAEDGSPYLYSRDRLTGFKSISAGQKTAFMNTDIETIEVYGAYEIFEMKERSNPVTFSKTLAAGSSADFKNVTARSFYIYPEGTYDFALYDAEGDVDGVGRGTDSGLKLISAAERLAMTNASSSSMIVKGPYDAIKITDRAHPALFERVLQPRESMEAVYTGPGNGNVYFTGEYDYAMFADGVLNTYFRNQSLSRSVSPGERLAVMNAEDQPITAYGAFDVFSVTGRANPVTFRKNLDAGQHLDIVNKHATKAFSLYFNGVYDDVLRNSDGELLDLNYATEDAIQSISRGEKVAVSASGNGPLTLEGSYDAFVITSRANPALAKLELSPGQSMEAVNTGTTKARLKSTGTYDLATYDPSGMLDVYDTNATNATTRTYEPGAKVAVQNVDAANIVMYAAFEDFTFQRRDNPVTFERTLSTGNILEFVPETNRLYTPLKLDGIYDYAQYKNDGEVNGFAVSETAAAASVPRDNRIVVSPADGSSLTLRGPFDGFTINNSAIQPVTVKTLNPGESYSIVNVSPAGFSAKLSGTYSYRIYDAEGTLRSSYDNSTGSTRNIQDSYRLVIINTGSENVTVTVPTEAVVETNGEELVVKSLAMDKTLKVTNVSGTAERLSLRGTYDVAVYNSAKQPVSYSRKTSAADLSLPAGYYAVLTGQRSEPTVITGSPAAFVFSEHVNPALRVVKPTETGSVKITNESMASWKLSAQGAADWVQYDASGAVRDYDAGSSQTSYSMEPSHSLRVSPVASTLELWGPFDAMKVEELEEPALVNVRLNGNSALKVTNLTSADRTFKAKGAFMYRFGDEEEKSGQSPFTVPADQAVIIRNPGTEAYQVYSPYGFFKYEDARQEESDAISGKKAADNIRKADPGGYDPLTLHADPIDTATGAQIMNHTLLTSYAAVPVPFQAQYYSLLTGDGALGIGWSHNYEMRVVPAADGKAAAVYWNAFRFNSFVKGADGTFTSSDTSVQNDRLTQTNDGGYVLKRNDGTVYTFAADGTLSSVAERGGMKLVFKYSAAHKLVSVTEPMTGDGLSFTYNTAGDIVTVQEQSGRKASFAYDTGGRLAEITDADGHKTQYTYNADDQIVSAVTEGLQLFANTFDKEGRIIKQSDANSASTSFSYEEKDHKLVTTITDRNGNSLKRTHNVRYELLQSTDALGRSTEYVYDNNGNRTQITNSLGQTVQYTYDAYGNLTDAKDHTGQTVSMAYDENNNLTGVTGPDGKKVAYVYDEKGRLLTTADPQGNKTSYKYDENGLLLAATDALGHKTTYAYAGGRLDQVTTAAGETLTFGYDQAGRLASQTDEEGNQAKSVYSDNDLLVSYADPLNRTLKYVYDGQGMLSEETDARGNTTKYRYDGNGNLTKVTNALNETITLEYDAEGRLTGAVDALGRRMSFTYDAAGNVLKEKNAEGEQVRYVYDELNRLVKAYDALDQLVYQASYDSAGNPVTIKDGLELAYGGSYDMLNRLTESIDPLNRKTVFTYDELNRLTSVTDPMQGTASQSFDALSRLTEVTDPNHNTTMYKYDPVGRVVSETDAAGGVHTYRYNAIGLMEGETNKRGQNVAYQYDAAGQLTKFTDPDGSVAYDYDTNGNVRAVSSEGQAITRKFDALNRVTAYTDQDGNTIKYTYDAAGQLTALTYPDGKTVSYSYDGAGRMRTVTDWTDRTTSYAYDKNGRLTSTHRPDGSTESRTYDANGRLLTLSDTKADGTSITDYVFTYDAAGNVISETGGVQAAGLDSVTFDVYGPGLSPAPEAEAGSSVSEDVYGPNTPLTDLNLTYTADNRIATMNEEPVLYDADGNMITGPLQGTMQAYTYDSRNRLLEAGGVRYGYNSENVRTSVTVDGVTTKYVINPHAALSQVLMEKDANGNVLGYYVYGLGLLGREDMSGAYQTYHYDRRGSTVSLTDAAGEVTDTYEYGPYGELLSHEGNTAQPFLYNGRDGVMTDANGLYHMRARYYNPEIKRFINRDVVTGTITDTPTLNRYAYVNGNPISYVDPFGLSRDSDSWMLRGGDFLVDMIPGVGTLKGFQQAFTGVNLVTGEQLSVSERWAEGIGASLSFVPIPGMKQAGKYGTEGAIAAGNAIKGLFKKEATQGATSTPLRYKLDLQMFAEGTGEVSRKGALNQAKRDAGIPRSQQPEAVNRVDMRSAQHEGGHVIKDSNGKVISTREYVYTNKDGKKIVIQDHSAGHQKGGQGPHFNVRPADNTRTGKVPGTMEHYPFDK</sequence>
<feature type="domain" description="Teneurin-like YD-shell" evidence="8">
    <location>
        <begin position="2014"/>
        <end position="2133"/>
    </location>
</feature>
<evidence type="ECO:0000256" key="2">
    <source>
        <dbReference type="ARBA" id="ARBA00022525"/>
    </source>
</evidence>
<proteinExistence type="predicted"/>
<feature type="domain" description="Teneurin-like YD-shell" evidence="8">
    <location>
        <begin position="2241"/>
        <end position="2341"/>
    </location>
</feature>
<keyword evidence="3" id="KW-0677">Repeat</keyword>
<evidence type="ECO:0000259" key="6">
    <source>
        <dbReference type="Pfam" id="PF15657"/>
    </source>
</evidence>
<evidence type="ECO:0000256" key="4">
    <source>
        <dbReference type="SAM" id="MobiDB-lite"/>
    </source>
</evidence>
<comment type="subcellular location">
    <subcellularLocation>
        <location evidence="1">Secreted</location>
    </subcellularLocation>
</comment>
<keyword evidence="10" id="KW-1185">Reference proteome</keyword>
<dbReference type="InterPro" id="IPR050708">
    <property type="entry name" value="T6SS_VgrG/RHS"/>
</dbReference>
<feature type="region of interest" description="Disordered" evidence="4">
    <location>
        <begin position="2867"/>
        <end position="2893"/>
    </location>
</feature>
<dbReference type="PANTHER" id="PTHR32305:SF15">
    <property type="entry name" value="PROTEIN RHSA-RELATED"/>
    <property type="match status" value="1"/>
</dbReference>
<feature type="domain" description="Teneurin-like YD-shell" evidence="8">
    <location>
        <begin position="1856"/>
        <end position="2002"/>
    </location>
</feature>
<dbReference type="Pfam" id="PF15657">
    <property type="entry name" value="Tox-HNH-EHHH"/>
    <property type="match status" value="1"/>
</dbReference>
<dbReference type="Pfam" id="PF20148">
    <property type="entry name" value="DUF6531"/>
    <property type="match status" value="1"/>
</dbReference>
<dbReference type="NCBIfam" id="TIGR01643">
    <property type="entry name" value="YD_repeat_2x"/>
    <property type="match status" value="15"/>
</dbReference>
<gene>
    <name evidence="9" type="ORF">ACE5LO_10405</name>
</gene>
<dbReference type="InterPro" id="IPR022385">
    <property type="entry name" value="Rhs_assc_core"/>
</dbReference>
<dbReference type="InterPro" id="IPR028048">
    <property type="entry name" value="Tox-HNH-EHHH"/>
</dbReference>
<dbReference type="Pfam" id="PF14449">
    <property type="entry name" value="PT-TG"/>
    <property type="match status" value="1"/>
</dbReference>
<dbReference type="EMBL" id="JBHIRY010000008">
    <property type="protein sequence ID" value="MFB5760803.1"/>
    <property type="molecule type" value="Genomic_DNA"/>
</dbReference>
<dbReference type="InterPro" id="IPR006530">
    <property type="entry name" value="YD"/>
</dbReference>
<keyword evidence="2" id="KW-0964">Secreted</keyword>
<evidence type="ECO:0000313" key="10">
    <source>
        <dbReference type="Proteomes" id="UP001580430"/>
    </source>
</evidence>
<organism evidence="9 10">
    <name type="scientific">Paenibacillus medicaginis</name>
    <dbReference type="NCBI Taxonomy" id="1470560"/>
    <lineage>
        <taxon>Bacteria</taxon>
        <taxon>Bacillati</taxon>
        <taxon>Bacillota</taxon>
        <taxon>Bacilli</taxon>
        <taxon>Bacillales</taxon>
        <taxon>Paenibacillaceae</taxon>
        <taxon>Paenibacillus</taxon>
    </lineage>
</organism>
<dbReference type="Gene3D" id="2.180.10.10">
    <property type="entry name" value="RHS repeat-associated core"/>
    <property type="match status" value="4"/>
</dbReference>
<dbReference type="Pfam" id="PF25023">
    <property type="entry name" value="TEN_YD-shell"/>
    <property type="match status" value="5"/>
</dbReference>
<evidence type="ECO:0000259" key="7">
    <source>
        <dbReference type="Pfam" id="PF20148"/>
    </source>
</evidence>
<comment type="caution">
    <text evidence="9">The sequence shown here is derived from an EMBL/GenBank/DDBJ whole genome shotgun (WGS) entry which is preliminary data.</text>
</comment>
<evidence type="ECO:0000259" key="8">
    <source>
        <dbReference type="Pfam" id="PF25023"/>
    </source>
</evidence>
<reference evidence="9 10" key="1">
    <citation type="submission" date="2024-09" db="EMBL/GenBank/DDBJ databases">
        <title>Paenibacillus zeirhizospherea sp. nov., isolated from surface of the maize (Zea mays) roots in a horticulture field, Hungary.</title>
        <authorList>
            <person name="Marton D."/>
            <person name="Farkas M."/>
            <person name="Bedics A."/>
            <person name="Toth E."/>
            <person name="Tancsics A."/>
            <person name="Boka K."/>
            <person name="Marati G."/>
            <person name="Kriszt B."/>
            <person name="Cserhati M."/>
        </authorList>
    </citation>
    <scope>NUCLEOTIDE SEQUENCE [LARGE SCALE GENOMIC DNA]</scope>
    <source>
        <strain evidence="9 10">JCM 18446</strain>
    </source>
</reference>